<dbReference type="InterPro" id="IPR004146">
    <property type="entry name" value="DC1"/>
</dbReference>
<name>A0A4S4ESY0_CAMSN</name>
<feature type="domain" description="DC1" evidence="2">
    <location>
        <begin position="25"/>
        <end position="68"/>
    </location>
</feature>
<dbReference type="Pfam" id="PF03107">
    <property type="entry name" value="C1_2"/>
    <property type="match status" value="2"/>
</dbReference>
<dbReference type="InterPro" id="IPR046349">
    <property type="entry name" value="C1-like_sf"/>
</dbReference>
<dbReference type="PANTHER" id="PTHR46288">
    <property type="entry name" value="PHORBOL-ESTER/DAG-TYPE DOMAIN-CONTAINING PROTEIN"/>
    <property type="match status" value="1"/>
</dbReference>
<evidence type="ECO:0000259" key="2">
    <source>
        <dbReference type="Pfam" id="PF03107"/>
    </source>
</evidence>
<evidence type="ECO:0000313" key="4">
    <source>
        <dbReference type="Proteomes" id="UP000306102"/>
    </source>
</evidence>
<evidence type="ECO:0000313" key="3">
    <source>
        <dbReference type="EMBL" id="THG19973.1"/>
    </source>
</evidence>
<dbReference type="SUPFAM" id="SSF57889">
    <property type="entry name" value="Cysteine-rich domain"/>
    <property type="match status" value="1"/>
</dbReference>
<feature type="domain" description="DC1" evidence="2">
    <location>
        <begin position="78"/>
        <end position="125"/>
    </location>
</feature>
<keyword evidence="4" id="KW-1185">Reference proteome</keyword>
<dbReference type="PANTHER" id="PTHR46288:SF83">
    <property type="entry name" value="CYSTEINE_HISTIDINE-RICH C1 DOMAIN FAMILY PROTEIN"/>
    <property type="match status" value="1"/>
</dbReference>
<comment type="caution">
    <text evidence="3">The sequence shown here is derived from an EMBL/GenBank/DDBJ whole genome shotgun (WGS) entry which is preliminary data.</text>
</comment>
<protein>
    <recommendedName>
        <fullName evidence="2">DC1 domain-containing protein</fullName>
    </recommendedName>
</protein>
<accession>A0A4S4ESY0</accession>
<dbReference type="Proteomes" id="UP000306102">
    <property type="component" value="Unassembled WGS sequence"/>
</dbReference>
<sequence length="398" mass="43572">MCSYFLHVNCSKMPQQIKHQFDQNHVLSLLPTPIYPNGIFNCDACGNQGNGFSYHCNACSIDLHLLCASMPLSVTHQSHLHRLNLIFSSPYHNKAFSCDICKNTGTNHWLYHCSLCQFDAHLTCATATAKATNPNPNPTHLGPVQVQPNQMQQYQTKLTAPAVQAAPIQSIQKQQYQPASTVAVQQRPVQAPIQPVHVQQYQPTSTAPIPRPIQAPVQPVHVQQYQPTSTAPVQRPIQPPVQPVQVPQYQLTSIAPVQRPIQAPVQPVAVPIQRPIQPILVQQYQPTSNFPLQQIQMQQQLQPPPAFGPQYAMRPPLMQSYPPMNMGNPGMYGSVAPSVNAPVANVQNNGLMNSAAQGIASGLASGAAQAMLEDVEIFNKIIAPIEVMHSLSSSTRSS</sequence>
<reference evidence="3 4" key="1">
    <citation type="journal article" date="2018" name="Proc. Natl. Acad. Sci. U.S.A.">
        <title>Draft genome sequence of Camellia sinensis var. sinensis provides insights into the evolution of the tea genome and tea quality.</title>
        <authorList>
            <person name="Wei C."/>
            <person name="Yang H."/>
            <person name="Wang S."/>
            <person name="Zhao J."/>
            <person name="Liu C."/>
            <person name="Gao L."/>
            <person name="Xia E."/>
            <person name="Lu Y."/>
            <person name="Tai Y."/>
            <person name="She G."/>
            <person name="Sun J."/>
            <person name="Cao H."/>
            <person name="Tong W."/>
            <person name="Gao Q."/>
            <person name="Li Y."/>
            <person name="Deng W."/>
            <person name="Jiang X."/>
            <person name="Wang W."/>
            <person name="Chen Q."/>
            <person name="Zhang S."/>
            <person name="Li H."/>
            <person name="Wu J."/>
            <person name="Wang P."/>
            <person name="Li P."/>
            <person name="Shi C."/>
            <person name="Zheng F."/>
            <person name="Jian J."/>
            <person name="Huang B."/>
            <person name="Shan D."/>
            <person name="Shi M."/>
            <person name="Fang C."/>
            <person name="Yue Y."/>
            <person name="Li F."/>
            <person name="Li D."/>
            <person name="Wei S."/>
            <person name="Han B."/>
            <person name="Jiang C."/>
            <person name="Yin Y."/>
            <person name="Xia T."/>
            <person name="Zhang Z."/>
            <person name="Bennetzen J.L."/>
            <person name="Zhao S."/>
            <person name="Wan X."/>
        </authorList>
    </citation>
    <scope>NUCLEOTIDE SEQUENCE [LARGE SCALE GENOMIC DNA]</scope>
    <source>
        <strain evidence="4">cv. Shuchazao</strain>
        <tissue evidence="3">Leaf</tissue>
    </source>
</reference>
<keyword evidence="1" id="KW-0677">Repeat</keyword>
<proteinExistence type="predicted"/>
<gene>
    <name evidence="3" type="ORF">TEA_029318</name>
</gene>
<dbReference type="EMBL" id="SDRB02002194">
    <property type="protein sequence ID" value="THG19973.1"/>
    <property type="molecule type" value="Genomic_DNA"/>
</dbReference>
<dbReference type="AlphaFoldDB" id="A0A4S4ESY0"/>
<evidence type="ECO:0000256" key="1">
    <source>
        <dbReference type="ARBA" id="ARBA00022737"/>
    </source>
</evidence>
<organism evidence="3 4">
    <name type="scientific">Camellia sinensis var. sinensis</name>
    <name type="common">China tea</name>
    <dbReference type="NCBI Taxonomy" id="542762"/>
    <lineage>
        <taxon>Eukaryota</taxon>
        <taxon>Viridiplantae</taxon>
        <taxon>Streptophyta</taxon>
        <taxon>Embryophyta</taxon>
        <taxon>Tracheophyta</taxon>
        <taxon>Spermatophyta</taxon>
        <taxon>Magnoliopsida</taxon>
        <taxon>eudicotyledons</taxon>
        <taxon>Gunneridae</taxon>
        <taxon>Pentapetalae</taxon>
        <taxon>asterids</taxon>
        <taxon>Ericales</taxon>
        <taxon>Theaceae</taxon>
        <taxon>Camellia</taxon>
    </lineage>
</organism>